<dbReference type="InterPro" id="IPR022687">
    <property type="entry name" value="HTH_DTXR"/>
</dbReference>
<evidence type="ECO:0000256" key="1">
    <source>
        <dbReference type="ARBA" id="ARBA00007871"/>
    </source>
</evidence>
<dbReference type="PANTHER" id="PTHR33238">
    <property type="entry name" value="IRON (METAL) DEPENDENT REPRESSOR, DTXR FAMILY"/>
    <property type="match status" value="1"/>
</dbReference>
<dbReference type="InterPro" id="IPR001367">
    <property type="entry name" value="Fe_dep_repressor"/>
</dbReference>
<dbReference type="InterPro" id="IPR050536">
    <property type="entry name" value="DtxR_MntR_Metal-Reg"/>
</dbReference>
<proteinExistence type="inferred from homology"/>
<dbReference type="PANTHER" id="PTHR33238:SF7">
    <property type="entry name" value="IRON-DEPENDENT TRANSCRIPTIONAL REGULATOR"/>
    <property type="match status" value="1"/>
</dbReference>
<dbReference type="GO" id="GO:0046914">
    <property type="term" value="F:transition metal ion binding"/>
    <property type="evidence" value="ECO:0007669"/>
    <property type="project" value="InterPro"/>
</dbReference>
<dbReference type="InterPro" id="IPR036388">
    <property type="entry name" value="WH-like_DNA-bd_sf"/>
</dbReference>
<dbReference type="SMART" id="SM00529">
    <property type="entry name" value="HTH_DTXR"/>
    <property type="match status" value="1"/>
</dbReference>
<dbReference type="RefSeq" id="WP_201310848.1">
    <property type="nucleotide sequence ID" value="NZ_BLYI01000031.1"/>
</dbReference>
<keyword evidence="2" id="KW-0805">Transcription regulation</keyword>
<dbReference type="AlphaFoldDB" id="A0A916Q8R9"/>
<comment type="caution">
    <text evidence="6">The sequence shown here is derived from an EMBL/GenBank/DDBJ whole genome shotgun (WGS) entry which is preliminary data.</text>
</comment>
<feature type="domain" description="HTH dtxR-type" evidence="5">
    <location>
        <begin position="3"/>
        <end position="64"/>
    </location>
</feature>
<dbReference type="GO" id="GO:0046983">
    <property type="term" value="F:protein dimerization activity"/>
    <property type="evidence" value="ECO:0007669"/>
    <property type="project" value="InterPro"/>
</dbReference>
<protein>
    <submittedName>
        <fullName evidence="6">DtxR family transcriptional regulator</fullName>
    </submittedName>
</protein>
<dbReference type="GO" id="GO:0003700">
    <property type="term" value="F:DNA-binding transcription factor activity"/>
    <property type="evidence" value="ECO:0007669"/>
    <property type="project" value="InterPro"/>
</dbReference>
<dbReference type="EMBL" id="BLYI01000031">
    <property type="protein sequence ID" value="GFO85141.1"/>
    <property type="molecule type" value="Genomic_DNA"/>
</dbReference>
<keyword evidence="7" id="KW-1185">Reference proteome</keyword>
<organism evidence="6 7">
    <name type="scientific">Anaerostipes butyraticus</name>
    <dbReference type="NCBI Taxonomy" id="645466"/>
    <lineage>
        <taxon>Bacteria</taxon>
        <taxon>Bacillati</taxon>
        <taxon>Bacillota</taxon>
        <taxon>Clostridia</taxon>
        <taxon>Lachnospirales</taxon>
        <taxon>Lachnospiraceae</taxon>
        <taxon>Anaerostipes</taxon>
    </lineage>
</organism>
<evidence type="ECO:0000256" key="3">
    <source>
        <dbReference type="ARBA" id="ARBA00023125"/>
    </source>
</evidence>
<dbReference type="Proteomes" id="UP000613208">
    <property type="component" value="Unassembled WGS sequence"/>
</dbReference>
<dbReference type="Pfam" id="PF01325">
    <property type="entry name" value="Fe_dep_repress"/>
    <property type="match status" value="1"/>
</dbReference>
<gene>
    <name evidence="6" type="ORF">ANBU17_14880</name>
</gene>
<dbReference type="Gene3D" id="1.10.10.10">
    <property type="entry name" value="Winged helix-like DNA-binding domain superfamily/Winged helix DNA-binding domain"/>
    <property type="match status" value="1"/>
</dbReference>
<evidence type="ECO:0000313" key="6">
    <source>
        <dbReference type="EMBL" id="GFO85141.1"/>
    </source>
</evidence>
<dbReference type="InterPro" id="IPR036421">
    <property type="entry name" value="Fe_dep_repressor_sf"/>
</dbReference>
<dbReference type="PROSITE" id="PS50944">
    <property type="entry name" value="HTH_DTXR"/>
    <property type="match status" value="1"/>
</dbReference>
<dbReference type="SUPFAM" id="SSF46785">
    <property type="entry name" value="Winged helix' DNA-binding domain"/>
    <property type="match status" value="1"/>
</dbReference>
<dbReference type="Pfam" id="PF02742">
    <property type="entry name" value="Fe_dep_repr_C"/>
    <property type="match status" value="1"/>
</dbReference>
<name>A0A916Q8R9_9FIRM</name>
<comment type="similarity">
    <text evidence="1">Belongs to the DtxR/MntR family.</text>
</comment>
<dbReference type="Gene3D" id="1.10.60.10">
    <property type="entry name" value="Iron dependent repressor, metal binding and dimerisation domain"/>
    <property type="match status" value="1"/>
</dbReference>
<dbReference type="InterPro" id="IPR036390">
    <property type="entry name" value="WH_DNA-bd_sf"/>
</dbReference>
<keyword evidence="4" id="KW-0804">Transcription</keyword>
<evidence type="ECO:0000256" key="2">
    <source>
        <dbReference type="ARBA" id="ARBA00023015"/>
    </source>
</evidence>
<accession>A0A916Q8R9</accession>
<reference evidence="6" key="1">
    <citation type="submission" date="2020-06" db="EMBL/GenBank/DDBJ databases">
        <title>Characterization of fructooligosaccharide metabolism and fructooligosaccharide-degrading enzymes in human commensal butyrate producers.</title>
        <authorList>
            <person name="Tanno H."/>
            <person name="Fujii T."/>
            <person name="Hirano K."/>
            <person name="Maeno S."/>
            <person name="Tonozuka T."/>
            <person name="Sakamoto M."/>
            <person name="Ohkuma M."/>
            <person name="Tochio T."/>
            <person name="Endo A."/>
        </authorList>
    </citation>
    <scope>NUCLEOTIDE SEQUENCE</scope>
    <source>
        <strain evidence="6">JCM 17466</strain>
    </source>
</reference>
<dbReference type="SUPFAM" id="SSF47979">
    <property type="entry name" value="Iron-dependent repressor protein, dimerization domain"/>
    <property type="match status" value="1"/>
</dbReference>
<evidence type="ECO:0000313" key="7">
    <source>
        <dbReference type="Proteomes" id="UP000613208"/>
    </source>
</evidence>
<keyword evidence="3" id="KW-0238">DNA-binding</keyword>
<evidence type="ECO:0000259" key="5">
    <source>
        <dbReference type="PROSITE" id="PS50944"/>
    </source>
</evidence>
<dbReference type="InterPro" id="IPR022689">
    <property type="entry name" value="Iron_dep_repressor"/>
</dbReference>
<sequence length="129" mass="14632">MKLLESGEDYLEAILVLQKQEEKVRSIDIANALKVSKASVCVAMKNLKKGGFIHMGEDHVITLTEEGKRLAESVYERHVLFSEVLANLGVDQETARKDACRMEHVLSEDSFQVLKHYFDQNGISSEHRE</sequence>
<evidence type="ECO:0000256" key="4">
    <source>
        <dbReference type="ARBA" id="ARBA00023163"/>
    </source>
</evidence>
<dbReference type="GO" id="GO:0003677">
    <property type="term" value="F:DNA binding"/>
    <property type="evidence" value="ECO:0007669"/>
    <property type="project" value="UniProtKB-KW"/>
</dbReference>